<dbReference type="GO" id="GO:0032259">
    <property type="term" value="P:methylation"/>
    <property type="evidence" value="ECO:0007669"/>
    <property type="project" value="UniProtKB-KW"/>
</dbReference>
<keyword evidence="3" id="KW-1185">Reference proteome</keyword>
<dbReference type="Gene3D" id="3.40.50.150">
    <property type="entry name" value="Vaccinia Virus protein VP39"/>
    <property type="match status" value="1"/>
</dbReference>
<dbReference type="SUPFAM" id="SSF53335">
    <property type="entry name" value="S-adenosyl-L-methionine-dependent methyltransferases"/>
    <property type="match status" value="1"/>
</dbReference>
<proteinExistence type="predicted"/>
<dbReference type="PANTHER" id="PTHR34203">
    <property type="entry name" value="METHYLTRANSFERASE, FKBM FAMILY PROTEIN"/>
    <property type="match status" value="1"/>
</dbReference>
<dbReference type="EMBL" id="CP089983">
    <property type="protein sequence ID" value="WXB09087.1"/>
    <property type="molecule type" value="Genomic_DNA"/>
</dbReference>
<dbReference type="NCBIfam" id="TIGR01444">
    <property type="entry name" value="fkbM_fam"/>
    <property type="match status" value="1"/>
</dbReference>
<feature type="domain" description="Methyltransferase FkbM" evidence="1">
    <location>
        <begin position="50"/>
        <end position="237"/>
    </location>
</feature>
<sequence length="258" mass="29240">MASSLESYIARHGLRQVNAYETEYLYREIFEHEVYLKYSVRLPRAPVIFDVGANIGLFTLFMKERFPDATLHAFEPAGEPYACLVHNTARFEQGIETLQVGLSEENGEVDFTYYPGYSVLSGFHTDLRRDSSLVVESTLHFADPAAVRRADVEATVLPRFGRTSTMTCPTRSMSRIVRARNISRIDLLKIDAERSELAILRGIRSDDWRIIDQIVVEVHDEAELSVIRTMLKSHGFDVAIDQEPALAKSGIYNVHAAR</sequence>
<evidence type="ECO:0000313" key="3">
    <source>
        <dbReference type="Proteomes" id="UP001374803"/>
    </source>
</evidence>
<protein>
    <submittedName>
        <fullName evidence="2">FkbM family methyltransferase</fullName>
    </submittedName>
</protein>
<dbReference type="RefSeq" id="WP_394838759.1">
    <property type="nucleotide sequence ID" value="NZ_CP089929.1"/>
</dbReference>
<evidence type="ECO:0000259" key="1">
    <source>
        <dbReference type="Pfam" id="PF05050"/>
    </source>
</evidence>
<dbReference type="InterPro" id="IPR006342">
    <property type="entry name" value="FkbM_mtfrase"/>
</dbReference>
<reference evidence="2" key="1">
    <citation type="submission" date="2021-12" db="EMBL/GenBank/DDBJ databases">
        <title>Discovery of the Pendulisporaceae a myxobacterial family with distinct sporulation behavior and unique specialized metabolism.</title>
        <authorList>
            <person name="Garcia R."/>
            <person name="Popoff A."/>
            <person name="Bader C.D."/>
            <person name="Loehr J."/>
            <person name="Walesch S."/>
            <person name="Walt C."/>
            <person name="Boldt J."/>
            <person name="Bunk B."/>
            <person name="Haeckl F.J.F.P.J."/>
            <person name="Gunesch A.P."/>
            <person name="Birkelbach J."/>
            <person name="Nuebel U."/>
            <person name="Pietschmann T."/>
            <person name="Bach T."/>
            <person name="Mueller R."/>
        </authorList>
    </citation>
    <scope>NUCLEOTIDE SEQUENCE</scope>
    <source>
        <strain evidence="2">MSr11367</strain>
    </source>
</reference>
<dbReference type="InterPro" id="IPR029063">
    <property type="entry name" value="SAM-dependent_MTases_sf"/>
</dbReference>
<dbReference type="InterPro" id="IPR052514">
    <property type="entry name" value="SAM-dependent_MTase"/>
</dbReference>
<gene>
    <name evidence="2" type="ORF">LVJ94_17860</name>
</gene>
<dbReference type="Pfam" id="PF05050">
    <property type="entry name" value="Methyltransf_21"/>
    <property type="match status" value="1"/>
</dbReference>
<dbReference type="PANTHER" id="PTHR34203:SF13">
    <property type="entry name" value="EXPRESSED PROTEIN"/>
    <property type="match status" value="1"/>
</dbReference>
<accession>A0ABZ2LJT5</accession>
<keyword evidence="2" id="KW-0808">Transferase</keyword>
<name>A0ABZ2LJT5_9BACT</name>
<organism evidence="2 3">
    <name type="scientific">Pendulispora rubella</name>
    <dbReference type="NCBI Taxonomy" id="2741070"/>
    <lineage>
        <taxon>Bacteria</taxon>
        <taxon>Pseudomonadati</taxon>
        <taxon>Myxococcota</taxon>
        <taxon>Myxococcia</taxon>
        <taxon>Myxococcales</taxon>
        <taxon>Sorangiineae</taxon>
        <taxon>Pendulisporaceae</taxon>
        <taxon>Pendulispora</taxon>
    </lineage>
</organism>
<dbReference type="Proteomes" id="UP001374803">
    <property type="component" value="Chromosome"/>
</dbReference>
<keyword evidence="2" id="KW-0489">Methyltransferase</keyword>
<dbReference type="GO" id="GO:0008168">
    <property type="term" value="F:methyltransferase activity"/>
    <property type="evidence" value="ECO:0007669"/>
    <property type="project" value="UniProtKB-KW"/>
</dbReference>
<evidence type="ECO:0000313" key="2">
    <source>
        <dbReference type="EMBL" id="WXB09087.1"/>
    </source>
</evidence>